<evidence type="ECO:0000313" key="1">
    <source>
        <dbReference type="EMBL" id="KKU80816.1"/>
    </source>
</evidence>
<reference evidence="1 2" key="1">
    <citation type="journal article" date="2015" name="Nature">
        <title>rRNA introns, odd ribosomes, and small enigmatic genomes across a large radiation of phyla.</title>
        <authorList>
            <person name="Brown C.T."/>
            <person name="Hug L.A."/>
            <person name="Thomas B.C."/>
            <person name="Sharon I."/>
            <person name="Castelle C.J."/>
            <person name="Singh A."/>
            <person name="Wilkins M.J."/>
            <person name="Williams K.H."/>
            <person name="Banfield J.F."/>
        </authorList>
    </citation>
    <scope>NUCLEOTIDE SEQUENCE [LARGE SCALE GENOMIC DNA]</scope>
</reference>
<dbReference type="Proteomes" id="UP000034212">
    <property type="component" value="Unassembled WGS sequence"/>
</dbReference>
<comment type="caution">
    <text evidence="1">The sequence shown here is derived from an EMBL/GenBank/DDBJ whole genome shotgun (WGS) entry which is preliminary data.</text>
</comment>
<dbReference type="PANTHER" id="PTHR41930:SF1">
    <property type="entry name" value="DEPHOSPHO-COA KINASE"/>
    <property type="match status" value="1"/>
</dbReference>
<feature type="non-terminal residue" evidence="1">
    <location>
        <position position="129"/>
    </location>
</feature>
<dbReference type="InterPro" id="IPR027417">
    <property type="entry name" value="P-loop_NTPase"/>
</dbReference>
<dbReference type="AlphaFoldDB" id="A0A0G1TGD7"/>
<accession>A0A0G1TGD7</accession>
<name>A0A0G1TGD7_9BACT</name>
<organism evidence="1 2">
    <name type="scientific">Candidatus Gottesmanbacteria bacterium GW2011_GWA1_47_8</name>
    <dbReference type="NCBI Taxonomy" id="1618438"/>
    <lineage>
        <taxon>Bacteria</taxon>
        <taxon>Candidatus Gottesmaniibacteriota</taxon>
    </lineage>
</organism>
<gene>
    <name evidence="1" type="ORF">UY08_C0009G0027</name>
</gene>
<sequence length="129" mass="15083">MFPHEKQKNSHYWTGWFSRLSDFIKEEAEKRGVHITTREEYQDWGNAMRKEFGPGVLVRRAVDKANKKKMNKVVIDGVRNPGEVSYLKGRGEFLLYGIVATTKLRYERIVKRKGSARAGTYADFLKQER</sequence>
<proteinExistence type="predicted"/>
<dbReference type="Gene3D" id="3.40.50.300">
    <property type="entry name" value="P-loop containing nucleotide triphosphate hydrolases"/>
    <property type="match status" value="1"/>
</dbReference>
<dbReference type="PANTHER" id="PTHR41930">
    <property type="entry name" value="UPF0200 PROTEIN MJ1399"/>
    <property type="match status" value="1"/>
</dbReference>
<protein>
    <submittedName>
        <fullName evidence="1">Uncharacterized protein</fullName>
    </submittedName>
</protein>
<evidence type="ECO:0000313" key="2">
    <source>
        <dbReference type="Proteomes" id="UP000034212"/>
    </source>
</evidence>
<dbReference type="EMBL" id="LCOQ01000009">
    <property type="protein sequence ID" value="KKU80816.1"/>
    <property type="molecule type" value="Genomic_DNA"/>
</dbReference>